<evidence type="ECO:0000313" key="2">
    <source>
        <dbReference type="EMBL" id="GHJ26579.1"/>
    </source>
</evidence>
<organism evidence="2 3">
    <name type="scientific">Streptomyces hygroscopicus</name>
    <dbReference type="NCBI Taxonomy" id="1912"/>
    <lineage>
        <taxon>Bacteria</taxon>
        <taxon>Bacillati</taxon>
        <taxon>Actinomycetota</taxon>
        <taxon>Actinomycetes</taxon>
        <taxon>Kitasatosporales</taxon>
        <taxon>Streptomycetaceae</taxon>
        <taxon>Streptomyces</taxon>
        <taxon>Streptomyces violaceusniger group</taxon>
    </lineage>
</organism>
<dbReference type="EMBL" id="BNEK01000002">
    <property type="protein sequence ID" value="GHJ26579.1"/>
    <property type="molecule type" value="Genomic_DNA"/>
</dbReference>
<evidence type="ECO:0000313" key="3">
    <source>
        <dbReference type="Proteomes" id="UP001054854"/>
    </source>
</evidence>
<comment type="caution">
    <text evidence="2">The sequence shown here is derived from an EMBL/GenBank/DDBJ whole genome shotgun (WGS) entry which is preliminary data.</text>
</comment>
<protein>
    <submittedName>
        <fullName evidence="2">Uncharacterized protein</fullName>
    </submittedName>
</protein>
<keyword evidence="3" id="KW-1185">Reference proteome</keyword>
<dbReference type="Proteomes" id="UP001054854">
    <property type="component" value="Unassembled WGS sequence"/>
</dbReference>
<evidence type="ECO:0000256" key="1">
    <source>
        <dbReference type="SAM" id="MobiDB-lite"/>
    </source>
</evidence>
<feature type="region of interest" description="Disordered" evidence="1">
    <location>
        <begin position="21"/>
        <end position="52"/>
    </location>
</feature>
<sequence length="96" mass="9802">MAADVVFIDLSLSSRPGALLLSAPGSPSSEAGPGPNTLEPMSCAGGPRRTGPPRMARVNGSGPHRYAVASWGGPIVSMSTCPMAARARRPSAYVRP</sequence>
<feature type="compositionally biased region" description="Low complexity" evidence="1">
    <location>
        <begin position="21"/>
        <end position="35"/>
    </location>
</feature>
<gene>
    <name evidence="2" type="ORF">TPA0910_10120</name>
</gene>
<name>A0ABQ3TTC1_STRHY</name>
<accession>A0ABQ3TTC1</accession>
<reference evidence="2" key="1">
    <citation type="submission" date="2024-05" db="EMBL/GenBank/DDBJ databases">
        <title>Whole genome shotgun sequence of Streptomyces hygroscopicus NBRC 113678.</title>
        <authorList>
            <person name="Komaki H."/>
            <person name="Tamura T."/>
        </authorList>
    </citation>
    <scope>NUCLEOTIDE SEQUENCE</scope>
    <source>
        <strain evidence="2">N11-34</strain>
    </source>
</reference>
<proteinExistence type="predicted"/>